<keyword evidence="3" id="KW-1185">Reference proteome</keyword>
<dbReference type="EMBL" id="MF668267">
    <property type="protein sequence ID" value="ASZ72668.1"/>
    <property type="molecule type" value="Genomic_DNA"/>
</dbReference>
<proteinExistence type="predicted"/>
<sequence length="324" mass="33322">MGLTRTGIENYRNAVSELYASADAWRTAAEHIETAVDSYVSGITGADWAGSAADAAEASAYSDRGVAYDAAAHLRTLGRHADLGASNLNHAYQQATEAIAAAEADGFAVADADPRSIRDTRRYDITTIRARNAALAEHSDAVTRAVERLVAEDNETANTLTAHNELASFVPARWRDDAVVKTGGHVTAVDYKTDAGPGVNGDNIGPFPVPPSVKAQEKPLPPAPPVPPPPPWEAPIRDLQRENEEQKKKIAKLEENGHSPTVAGVLGAAGTGCAGGALTAAIAGAPTGPGEGVAIPAGCVIGGAGGLVTYFGGIWFTNAVEGGS</sequence>
<protein>
    <submittedName>
        <fullName evidence="2">Uncharacterized protein</fullName>
    </submittedName>
</protein>
<evidence type="ECO:0000256" key="1">
    <source>
        <dbReference type="SAM" id="MobiDB-lite"/>
    </source>
</evidence>
<organism evidence="2 3">
    <name type="scientific">Mycobacterium phage Apocalypse</name>
    <dbReference type="NCBI Taxonomy" id="2027890"/>
    <lineage>
        <taxon>Viruses</taxon>
        <taxon>Duplodnaviria</taxon>
        <taxon>Heunggongvirae</taxon>
        <taxon>Uroviricota</taxon>
        <taxon>Caudoviricetes</taxon>
        <taxon>Weiservirinae</taxon>
        <taxon>Anayavirus</taxon>
        <taxon>Anayavirus apocalypse</taxon>
    </lineage>
</organism>
<accession>A0A249XLR9</accession>
<feature type="compositionally biased region" description="Pro residues" evidence="1">
    <location>
        <begin position="219"/>
        <end position="233"/>
    </location>
</feature>
<reference evidence="2 3" key="1">
    <citation type="submission" date="2017-08" db="EMBL/GenBank/DDBJ databases">
        <authorList>
            <person name="Loney R.E."/>
            <person name="Wentworth H.A."/>
            <person name="Hanna I.R."/>
            <person name="Delesalle V.A."/>
            <person name="Grose J."/>
            <person name="Hope S."/>
            <person name="Breakwell D."/>
            <person name="Garlena R.A."/>
            <person name="Russell D.A."/>
            <person name="Pope W.H."/>
            <person name="Jacobs-Sera D."/>
            <person name="Hendrix R.W."/>
            <person name="Hatfull G.F."/>
        </authorList>
    </citation>
    <scope>NUCLEOTIDE SEQUENCE [LARGE SCALE GENOMIC DNA]</scope>
</reference>
<name>A0A249XLR9_9CAUD</name>
<feature type="region of interest" description="Disordered" evidence="1">
    <location>
        <begin position="193"/>
        <end position="236"/>
    </location>
</feature>
<gene>
    <name evidence="2" type="ORF">SEA_APOCALYPSE_41</name>
</gene>
<evidence type="ECO:0000313" key="3">
    <source>
        <dbReference type="Proteomes" id="UP000222083"/>
    </source>
</evidence>
<dbReference type="Proteomes" id="UP000222083">
    <property type="component" value="Segment"/>
</dbReference>
<evidence type="ECO:0000313" key="2">
    <source>
        <dbReference type="EMBL" id="ASZ72668.1"/>
    </source>
</evidence>